<feature type="chain" id="PRO_5043676948" evidence="1">
    <location>
        <begin position="20"/>
        <end position="127"/>
    </location>
</feature>
<proteinExistence type="predicted"/>
<dbReference type="AlphaFoldDB" id="A0AAW1U639"/>
<comment type="caution">
    <text evidence="2">The sequence shown here is derived from an EMBL/GenBank/DDBJ whole genome shotgun (WGS) entry which is preliminary data.</text>
</comment>
<sequence>MGFSRVFFVLLLTVSSVLSAPPRNISNVELEKKLSNFLDTYYEKYVKDVKFEDLNSQKRKSERKIDSKDDLLERGNVYDKMQSDQPEENDNNVNIFPPFNNFTGNLSDVSILQASRDRKSVGDDENR</sequence>
<dbReference type="EMBL" id="JARQZJ010000035">
    <property type="protein sequence ID" value="KAK9876051.1"/>
    <property type="molecule type" value="Genomic_DNA"/>
</dbReference>
<evidence type="ECO:0000256" key="1">
    <source>
        <dbReference type="SAM" id="SignalP"/>
    </source>
</evidence>
<reference evidence="2 3" key="1">
    <citation type="submission" date="2023-03" db="EMBL/GenBank/DDBJ databases">
        <title>Genome insight into feeding habits of ladybird beetles.</title>
        <authorList>
            <person name="Li H.-S."/>
            <person name="Huang Y.-H."/>
            <person name="Pang H."/>
        </authorList>
    </citation>
    <scope>NUCLEOTIDE SEQUENCE [LARGE SCALE GENOMIC DNA]</scope>
    <source>
        <strain evidence="2">SYSU_2023b</strain>
        <tissue evidence="2">Whole body</tissue>
    </source>
</reference>
<accession>A0AAW1U639</accession>
<protein>
    <submittedName>
        <fullName evidence="2">Uncharacterized protein</fullName>
    </submittedName>
</protein>
<evidence type="ECO:0000313" key="2">
    <source>
        <dbReference type="EMBL" id="KAK9876051.1"/>
    </source>
</evidence>
<organism evidence="2 3">
    <name type="scientific">Henosepilachna vigintioctopunctata</name>
    <dbReference type="NCBI Taxonomy" id="420089"/>
    <lineage>
        <taxon>Eukaryota</taxon>
        <taxon>Metazoa</taxon>
        <taxon>Ecdysozoa</taxon>
        <taxon>Arthropoda</taxon>
        <taxon>Hexapoda</taxon>
        <taxon>Insecta</taxon>
        <taxon>Pterygota</taxon>
        <taxon>Neoptera</taxon>
        <taxon>Endopterygota</taxon>
        <taxon>Coleoptera</taxon>
        <taxon>Polyphaga</taxon>
        <taxon>Cucujiformia</taxon>
        <taxon>Coccinelloidea</taxon>
        <taxon>Coccinellidae</taxon>
        <taxon>Epilachninae</taxon>
        <taxon>Epilachnini</taxon>
        <taxon>Henosepilachna</taxon>
    </lineage>
</organism>
<keyword evidence="3" id="KW-1185">Reference proteome</keyword>
<keyword evidence="1" id="KW-0732">Signal</keyword>
<name>A0AAW1U639_9CUCU</name>
<feature type="signal peptide" evidence="1">
    <location>
        <begin position="1"/>
        <end position="19"/>
    </location>
</feature>
<dbReference type="Proteomes" id="UP001431783">
    <property type="component" value="Unassembled WGS sequence"/>
</dbReference>
<evidence type="ECO:0000313" key="3">
    <source>
        <dbReference type="Proteomes" id="UP001431783"/>
    </source>
</evidence>
<gene>
    <name evidence="2" type="ORF">WA026_011161</name>
</gene>